<dbReference type="STRING" id="402676.B6JYH3"/>
<dbReference type="SUPFAM" id="SSF56281">
    <property type="entry name" value="Metallo-hydrolase/oxidoreductase"/>
    <property type="match status" value="1"/>
</dbReference>
<dbReference type="InterPro" id="IPR001279">
    <property type="entry name" value="Metallo-B-lactamas"/>
</dbReference>
<protein>
    <submittedName>
        <fullName evidence="2">Hydrolase</fullName>
    </submittedName>
</protein>
<sequence>MGNKLIFLGTGTSSNIPVICCLVAKPPTCNVCLAAVTEEGKKNRRRNTSVIVQLDSENGERPKTILIDCGKNFYEAALNVFPKNGLSEIDAVLLTHPHADAINGLDDLRGWTMNGPQSTLHIYLTQETYDTIARAAPYMVDASKATGGGDVPAFTFHIFSPENPFNLLTCNNVQVTPLPVHHGSYFGEQKSKPFWCMGFRICNLSYISDTNFIPPSTKSLMEGSKVVVLDALRSFPHASHFSFDQAHEFVESMEKKPKKVFILGSVIVQNTLIWSVHLPT</sequence>
<dbReference type="OMA" id="EFKWHII"/>
<gene>
    <name evidence="2" type="ORF">SJAG_01635</name>
</gene>
<dbReference type="AlphaFoldDB" id="B6JYH3"/>
<keyword evidence="2" id="KW-0378">Hydrolase</keyword>
<dbReference type="GeneID" id="7052320"/>
<dbReference type="InterPro" id="IPR036866">
    <property type="entry name" value="RibonucZ/Hydroxyglut_hydro"/>
</dbReference>
<accession>B6JYH3</accession>
<dbReference type="HOGENOM" id="CLU_044538_1_2_1"/>
<evidence type="ECO:0000259" key="1">
    <source>
        <dbReference type="Pfam" id="PF12706"/>
    </source>
</evidence>
<evidence type="ECO:0000313" key="2">
    <source>
        <dbReference type="EMBL" id="EEB06591.2"/>
    </source>
</evidence>
<organism evidence="2 3">
    <name type="scientific">Schizosaccharomyces japonicus (strain yFS275 / FY16936)</name>
    <name type="common">Fission yeast</name>
    <dbReference type="NCBI Taxonomy" id="402676"/>
    <lineage>
        <taxon>Eukaryota</taxon>
        <taxon>Fungi</taxon>
        <taxon>Dikarya</taxon>
        <taxon>Ascomycota</taxon>
        <taxon>Taphrinomycotina</taxon>
        <taxon>Schizosaccharomycetes</taxon>
        <taxon>Schizosaccharomycetales</taxon>
        <taxon>Schizosaccharomycetaceae</taxon>
        <taxon>Schizosaccharomyces</taxon>
    </lineage>
</organism>
<dbReference type="GO" id="GO:0016787">
    <property type="term" value="F:hydrolase activity"/>
    <property type="evidence" value="ECO:0007669"/>
    <property type="project" value="UniProtKB-KW"/>
</dbReference>
<dbReference type="eggNOG" id="ENOG502QWBK">
    <property type="taxonomic scope" value="Eukaryota"/>
</dbReference>
<dbReference type="Proteomes" id="UP000001744">
    <property type="component" value="Unassembled WGS sequence"/>
</dbReference>
<reference evidence="2 3" key="1">
    <citation type="journal article" date="2011" name="Science">
        <title>Comparative functional genomics of the fission yeasts.</title>
        <authorList>
            <person name="Rhind N."/>
            <person name="Chen Z."/>
            <person name="Yassour M."/>
            <person name="Thompson D.A."/>
            <person name="Haas B.J."/>
            <person name="Habib N."/>
            <person name="Wapinski I."/>
            <person name="Roy S."/>
            <person name="Lin M.F."/>
            <person name="Heiman D.I."/>
            <person name="Young S.K."/>
            <person name="Furuya K."/>
            <person name="Guo Y."/>
            <person name="Pidoux A."/>
            <person name="Chen H.M."/>
            <person name="Robbertse B."/>
            <person name="Goldberg J.M."/>
            <person name="Aoki K."/>
            <person name="Bayne E.H."/>
            <person name="Berlin A.M."/>
            <person name="Desjardins C.A."/>
            <person name="Dobbs E."/>
            <person name="Dukaj L."/>
            <person name="Fan L."/>
            <person name="FitzGerald M.G."/>
            <person name="French C."/>
            <person name="Gujja S."/>
            <person name="Hansen K."/>
            <person name="Keifenheim D."/>
            <person name="Levin J.Z."/>
            <person name="Mosher R.A."/>
            <person name="Mueller C.A."/>
            <person name="Pfiffner J."/>
            <person name="Priest M."/>
            <person name="Russ C."/>
            <person name="Smialowska A."/>
            <person name="Swoboda P."/>
            <person name="Sykes S.M."/>
            <person name="Vaughn M."/>
            <person name="Vengrova S."/>
            <person name="Yoder R."/>
            <person name="Zeng Q."/>
            <person name="Allshire R."/>
            <person name="Baulcombe D."/>
            <person name="Birren B.W."/>
            <person name="Brown W."/>
            <person name="Ekwall K."/>
            <person name="Kellis M."/>
            <person name="Leatherwood J."/>
            <person name="Levin H."/>
            <person name="Margalit H."/>
            <person name="Martienssen R."/>
            <person name="Nieduszynski C.A."/>
            <person name="Spatafora J.W."/>
            <person name="Friedman N."/>
            <person name="Dalgaard J.Z."/>
            <person name="Baumann P."/>
            <person name="Niki H."/>
            <person name="Regev A."/>
            <person name="Nusbaum C."/>
        </authorList>
    </citation>
    <scope>NUCLEOTIDE SEQUENCE [LARGE SCALE GENOMIC DNA]</scope>
    <source>
        <strain evidence="3">yFS275 / FY16936</strain>
    </source>
</reference>
<proteinExistence type="predicted"/>
<dbReference type="RefSeq" id="XP_002172884.2">
    <property type="nucleotide sequence ID" value="XM_002172848.2"/>
</dbReference>
<dbReference type="OrthoDB" id="341300at2759"/>
<dbReference type="VEuPathDB" id="FungiDB:SJAG_01635"/>
<dbReference type="Gene3D" id="3.60.15.10">
    <property type="entry name" value="Ribonuclease Z/Hydroxyacylglutathione hydrolase-like"/>
    <property type="match status" value="1"/>
</dbReference>
<name>B6JYH3_SCHJY</name>
<keyword evidence="3" id="KW-1185">Reference proteome</keyword>
<dbReference type="Pfam" id="PF12706">
    <property type="entry name" value="Lactamase_B_2"/>
    <property type="match status" value="1"/>
</dbReference>
<dbReference type="EMBL" id="KE651168">
    <property type="protein sequence ID" value="EEB06591.2"/>
    <property type="molecule type" value="Genomic_DNA"/>
</dbReference>
<evidence type="ECO:0000313" key="3">
    <source>
        <dbReference type="Proteomes" id="UP000001744"/>
    </source>
</evidence>
<dbReference type="PANTHER" id="PTHR42663:SF6">
    <property type="entry name" value="HYDROLASE C777.06C-RELATED"/>
    <property type="match status" value="1"/>
</dbReference>
<dbReference type="PANTHER" id="PTHR42663">
    <property type="entry name" value="HYDROLASE C777.06C-RELATED-RELATED"/>
    <property type="match status" value="1"/>
</dbReference>
<dbReference type="JaponicusDB" id="SJAG_01635"/>
<feature type="domain" description="Metallo-beta-lactamase" evidence="1">
    <location>
        <begin position="64"/>
        <end position="256"/>
    </location>
</feature>
<dbReference type="CDD" id="cd16279">
    <property type="entry name" value="metallo-hydrolase-like_MBL-fold"/>
    <property type="match status" value="1"/>
</dbReference>